<evidence type="ECO:0000313" key="2">
    <source>
        <dbReference type="Proteomes" id="UP000033035"/>
    </source>
</evidence>
<accession>A0A0F5IXW8</accession>
<keyword evidence="2" id="KW-1185">Reference proteome</keyword>
<organism evidence="1 2">
    <name type="scientific">Parabacteroides gordonii MS-1 = DSM 23371</name>
    <dbReference type="NCBI Taxonomy" id="1203610"/>
    <lineage>
        <taxon>Bacteria</taxon>
        <taxon>Pseudomonadati</taxon>
        <taxon>Bacteroidota</taxon>
        <taxon>Bacteroidia</taxon>
        <taxon>Bacteroidales</taxon>
        <taxon>Tannerellaceae</taxon>
        <taxon>Parabacteroides</taxon>
    </lineage>
</organism>
<dbReference type="AlphaFoldDB" id="A0A0F5IXW8"/>
<name>A0A0F5IXW8_9BACT</name>
<comment type="caution">
    <text evidence="1">The sequence shown here is derived from an EMBL/GenBank/DDBJ whole genome shotgun (WGS) entry which is preliminary data.</text>
</comment>
<gene>
    <name evidence="1" type="ORF">HMPREF1536_04022</name>
</gene>
<sequence length="164" mass="19516">MYEELRALFGKENPSVNKFETILSDLPPVRRFYYYRLAYKVALCEWEYLTVRYQIFLTRLFTRNWQRTLDHLLENTVLGTLQFDLQAPEIILRFIGQMESRKPDYKPSFVHLAFSLQLAFGYNNTVESFGDKLRKRSLTSEDLRMLNDKTLITNEPGTREPCIK</sequence>
<dbReference type="HOGENOM" id="CLU_129828_1_0_10"/>
<dbReference type="EMBL" id="AQHW01000020">
    <property type="protein sequence ID" value="KKB50486.1"/>
    <property type="molecule type" value="Genomic_DNA"/>
</dbReference>
<proteinExistence type="predicted"/>
<evidence type="ECO:0000313" key="1">
    <source>
        <dbReference type="EMBL" id="KKB50486.1"/>
    </source>
</evidence>
<reference evidence="1 2" key="1">
    <citation type="submission" date="2013-04" db="EMBL/GenBank/DDBJ databases">
        <title>The Genome Sequence of Parabacteroides gordonii DSM 23371.</title>
        <authorList>
            <consortium name="The Broad Institute Genomics Platform"/>
            <person name="Earl A."/>
            <person name="Ward D."/>
            <person name="Feldgarden M."/>
            <person name="Gevers D."/>
            <person name="Martens E."/>
            <person name="Sakamoto M."/>
            <person name="Benno Y."/>
            <person name="Suzuki N."/>
            <person name="Matsunaga N."/>
            <person name="Koshihara K."/>
            <person name="Seki M."/>
            <person name="Komiya H."/>
            <person name="Walker B."/>
            <person name="Young S."/>
            <person name="Zeng Q."/>
            <person name="Gargeya S."/>
            <person name="Fitzgerald M."/>
            <person name="Haas B."/>
            <person name="Abouelleil A."/>
            <person name="Allen A.W."/>
            <person name="Alvarado L."/>
            <person name="Arachchi H.M."/>
            <person name="Berlin A.M."/>
            <person name="Chapman S.B."/>
            <person name="Gainer-Dewar J."/>
            <person name="Goldberg J."/>
            <person name="Griggs A."/>
            <person name="Gujja S."/>
            <person name="Hansen M."/>
            <person name="Howarth C."/>
            <person name="Imamovic A."/>
            <person name="Ireland A."/>
            <person name="Larimer J."/>
            <person name="McCowan C."/>
            <person name="Murphy C."/>
            <person name="Pearson M."/>
            <person name="Poon T.W."/>
            <person name="Priest M."/>
            <person name="Roberts A."/>
            <person name="Saif S."/>
            <person name="Shea T."/>
            <person name="Sisk P."/>
            <person name="Sykes S."/>
            <person name="Wortman J."/>
            <person name="Nusbaum C."/>
            <person name="Birren B."/>
        </authorList>
    </citation>
    <scope>NUCLEOTIDE SEQUENCE [LARGE SCALE GENOMIC DNA]</scope>
    <source>
        <strain evidence="1 2">MS-1</strain>
    </source>
</reference>
<protein>
    <submittedName>
        <fullName evidence="1">Uncharacterized protein</fullName>
    </submittedName>
</protein>
<dbReference type="STRING" id="1203610.HMPREF1536_04022"/>
<dbReference type="RefSeq" id="WP_028729443.1">
    <property type="nucleotide sequence ID" value="NZ_KE386763.1"/>
</dbReference>
<dbReference type="PATRIC" id="fig|1203610.3.peg.4099"/>
<dbReference type="Proteomes" id="UP000033035">
    <property type="component" value="Unassembled WGS sequence"/>
</dbReference>